<name>A0ABQ8UP11_9EUKA</name>
<keyword evidence="2" id="KW-0472">Membrane</keyword>
<feature type="transmembrane region" description="Helical" evidence="2">
    <location>
        <begin position="279"/>
        <end position="302"/>
    </location>
</feature>
<sequence>MPTYVQMVAILCYIIPFLLTCGSLGWRFTHRQLRWASQTYLVSWMLLVLILRLMHFSLAASGIPSESWLYFVPSFAGAFFLVGYAMLINIWARFYFYFTRTTGKHPERNALITHWILIGFSCVILLYVIVSELVVYISRAVFDLDALDMVVVSIFCIGIGSFHSIFLILLLRQRAKVRAHLLSLSAPSRPFSFASSAPRSTNSSPEIVVVEQSSTLHDGLLDAMAQARDASVTEAKAKASTLSVSVKVLMLSSLCPVAFILRGTLLLVRLAARTNVIEIIYLILCEMLPCVLMVLVFGQSSLGASQPAKAKRPAPPSPAGVFEDSGANPAAEDDLSDPFERYALKPPGASGGGIPAAKAALEEL</sequence>
<feature type="transmembrane region" description="Helical" evidence="2">
    <location>
        <begin position="40"/>
        <end position="63"/>
    </location>
</feature>
<feature type="transmembrane region" description="Helical" evidence="2">
    <location>
        <begin position="6"/>
        <end position="28"/>
    </location>
</feature>
<proteinExistence type="predicted"/>
<gene>
    <name evidence="3" type="ORF">PAPYR_3565</name>
</gene>
<evidence type="ECO:0000256" key="2">
    <source>
        <dbReference type="SAM" id="Phobius"/>
    </source>
</evidence>
<evidence type="ECO:0000256" key="1">
    <source>
        <dbReference type="SAM" id="MobiDB-lite"/>
    </source>
</evidence>
<feature type="region of interest" description="Disordered" evidence="1">
    <location>
        <begin position="306"/>
        <end position="334"/>
    </location>
</feature>
<feature type="transmembrane region" description="Helical" evidence="2">
    <location>
        <begin position="75"/>
        <end position="98"/>
    </location>
</feature>
<accession>A0ABQ8UP11</accession>
<feature type="transmembrane region" description="Helical" evidence="2">
    <location>
        <begin position="150"/>
        <end position="171"/>
    </location>
</feature>
<comment type="caution">
    <text evidence="3">The sequence shown here is derived from an EMBL/GenBank/DDBJ whole genome shotgun (WGS) entry which is preliminary data.</text>
</comment>
<dbReference type="EMBL" id="JAPMOS010000014">
    <property type="protein sequence ID" value="KAJ4460176.1"/>
    <property type="molecule type" value="Genomic_DNA"/>
</dbReference>
<organism evidence="3 4">
    <name type="scientific">Paratrimastix pyriformis</name>
    <dbReference type="NCBI Taxonomy" id="342808"/>
    <lineage>
        <taxon>Eukaryota</taxon>
        <taxon>Metamonada</taxon>
        <taxon>Preaxostyla</taxon>
        <taxon>Paratrimastigidae</taxon>
        <taxon>Paratrimastix</taxon>
    </lineage>
</organism>
<dbReference type="Proteomes" id="UP001141327">
    <property type="component" value="Unassembled WGS sequence"/>
</dbReference>
<evidence type="ECO:0000313" key="3">
    <source>
        <dbReference type="EMBL" id="KAJ4460176.1"/>
    </source>
</evidence>
<reference evidence="3" key="1">
    <citation type="journal article" date="2022" name="bioRxiv">
        <title>Genomics of Preaxostyla Flagellates Illuminates Evolutionary Transitions and the Path Towards Mitochondrial Loss.</title>
        <authorList>
            <person name="Novak L.V.F."/>
            <person name="Treitli S.C."/>
            <person name="Pyrih J."/>
            <person name="Halakuc P."/>
            <person name="Pipaliya S.V."/>
            <person name="Vacek V."/>
            <person name="Brzon O."/>
            <person name="Soukal P."/>
            <person name="Eme L."/>
            <person name="Dacks J.B."/>
            <person name="Karnkowska A."/>
            <person name="Elias M."/>
            <person name="Hampl V."/>
        </authorList>
    </citation>
    <scope>NUCLEOTIDE SEQUENCE</scope>
    <source>
        <strain evidence="3">RCP-MX</strain>
    </source>
</reference>
<feature type="transmembrane region" description="Helical" evidence="2">
    <location>
        <begin position="248"/>
        <end position="267"/>
    </location>
</feature>
<evidence type="ECO:0000313" key="4">
    <source>
        <dbReference type="Proteomes" id="UP001141327"/>
    </source>
</evidence>
<feature type="transmembrane region" description="Helical" evidence="2">
    <location>
        <begin position="110"/>
        <end position="130"/>
    </location>
</feature>
<evidence type="ECO:0008006" key="5">
    <source>
        <dbReference type="Google" id="ProtNLM"/>
    </source>
</evidence>
<keyword evidence="2" id="KW-0812">Transmembrane</keyword>
<keyword evidence="2" id="KW-1133">Transmembrane helix</keyword>
<protein>
    <recommendedName>
        <fullName evidence="5">THH1/TOM1/TOM3 domain-containing protein</fullName>
    </recommendedName>
</protein>
<keyword evidence="4" id="KW-1185">Reference proteome</keyword>